<evidence type="ECO:0000313" key="3">
    <source>
        <dbReference type="Proteomes" id="UP000249757"/>
    </source>
</evidence>
<feature type="region of interest" description="Disordered" evidence="1">
    <location>
        <begin position="1"/>
        <end position="22"/>
    </location>
</feature>
<dbReference type="AlphaFoldDB" id="A0A922NBG5"/>
<evidence type="ECO:0000256" key="1">
    <source>
        <dbReference type="SAM" id="MobiDB-lite"/>
    </source>
</evidence>
<organism evidence="2 3">
    <name type="scientific">Pyrenophora tritici-repentis</name>
    <dbReference type="NCBI Taxonomy" id="45151"/>
    <lineage>
        <taxon>Eukaryota</taxon>
        <taxon>Fungi</taxon>
        <taxon>Dikarya</taxon>
        <taxon>Ascomycota</taxon>
        <taxon>Pezizomycotina</taxon>
        <taxon>Dothideomycetes</taxon>
        <taxon>Pleosporomycetidae</taxon>
        <taxon>Pleosporales</taxon>
        <taxon>Pleosporineae</taxon>
        <taxon>Pleosporaceae</taxon>
        <taxon>Pyrenophora</taxon>
    </lineage>
</organism>
<gene>
    <name evidence="2" type="ORF">Ptr86124_010247</name>
</gene>
<keyword evidence="3" id="KW-1185">Reference proteome</keyword>
<accession>A0A922NBG5</accession>
<proteinExistence type="predicted"/>
<dbReference type="EMBL" id="NRDI02000015">
    <property type="protein sequence ID" value="KAI1511126.1"/>
    <property type="molecule type" value="Genomic_DNA"/>
</dbReference>
<reference evidence="3" key="1">
    <citation type="journal article" date="2022" name="Microb. Genom.">
        <title>A global pangenome for the wheat fungal pathogen Pyrenophora tritici-repentis and prediction of effector protein structural homology.</title>
        <authorList>
            <person name="Moolhuijzen P.M."/>
            <person name="See P.T."/>
            <person name="Shi G."/>
            <person name="Powell H.R."/>
            <person name="Cockram J."/>
            <person name="Jorgensen L.N."/>
            <person name="Benslimane H."/>
            <person name="Strelkov S.E."/>
            <person name="Turner J."/>
            <person name="Liu Z."/>
            <person name="Moffat C.S."/>
        </authorList>
    </citation>
    <scope>NUCLEOTIDE SEQUENCE [LARGE SCALE GENOMIC DNA]</scope>
</reference>
<protein>
    <submittedName>
        <fullName evidence="2">Uncharacterized protein</fullName>
    </submittedName>
</protein>
<comment type="caution">
    <text evidence="2">The sequence shown here is derived from an EMBL/GenBank/DDBJ whole genome shotgun (WGS) entry which is preliminary data.</text>
</comment>
<sequence>MKGFVEREKVRQAEQEEQAKEAREKLEVELENDGKNLYSSEYIDIYTSQPDQDLDDTEWDDGVGTLRLGKRLPQYNFGIGKGMMGAVLDIFGGPEEATAINMKRPKYASLDAVKEWSVGVGYFKQTDAINGVYFVGIHDQDMKAVKCEAEKMDEEWRNCRYTGGLHPENNREPKNFME</sequence>
<dbReference type="Proteomes" id="UP000249757">
    <property type="component" value="Unassembled WGS sequence"/>
</dbReference>
<name>A0A922NBG5_9PLEO</name>
<evidence type="ECO:0000313" key="2">
    <source>
        <dbReference type="EMBL" id="KAI1511126.1"/>
    </source>
</evidence>